<proteinExistence type="predicted"/>
<dbReference type="Proteomes" id="UP000323258">
    <property type="component" value="Unassembled WGS sequence"/>
</dbReference>
<feature type="transmembrane region" description="Helical" evidence="1">
    <location>
        <begin position="12"/>
        <end position="29"/>
    </location>
</feature>
<dbReference type="AlphaFoldDB" id="A0A5D4GXI4"/>
<keyword evidence="1" id="KW-0472">Membrane</keyword>
<keyword evidence="4" id="KW-1185">Reference proteome</keyword>
<dbReference type="EMBL" id="VSZS01000061">
    <property type="protein sequence ID" value="TYR32732.1"/>
    <property type="molecule type" value="Genomic_DNA"/>
</dbReference>
<name>A0A5D4GXI4_9HYPH</name>
<sequence length="286" mass="31966">MTRTARWMQRAFIFLIASGTLWFIVTQIFERIDQRVPVFVALLLTYVIAAYLVLPWIVRASVAVLRRNRIPRVTRAADGLAADPVNVVLIGRQEQLDAAFAAAGWHVADALTFRSAVKMAVSFVLNRSYPTAPFSALYLFGRRQDIGFQEDVGDSPRKRHHIRFWAAHADLEEAGGDPAYWTRRPHIDPARSHVWVGAGTTDTGFGFQSMTWQISHRVDRDADAEREHVVAALRAAGWVADERYIEPGEPVGTRFVTDGRIFHARLLSLGSKRGSRTGADDDGIAT</sequence>
<keyword evidence="1" id="KW-0812">Transmembrane</keyword>
<feature type="domain" description="LssY-like C-terminal" evidence="2">
    <location>
        <begin position="68"/>
        <end position="260"/>
    </location>
</feature>
<dbReference type="OrthoDB" id="3725455at2"/>
<gene>
    <name evidence="3" type="ORF">FY036_09505</name>
</gene>
<evidence type="ECO:0000313" key="4">
    <source>
        <dbReference type="Proteomes" id="UP000323258"/>
    </source>
</evidence>
<dbReference type="InterPro" id="IPR025902">
    <property type="entry name" value="LssY-like-C_dom"/>
</dbReference>
<dbReference type="RefSeq" id="WP_148914496.1">
    <property type="nucleotide sequence ID" value="NZ_VSZS01000061.1"/>
</dbReference>
<accession>A0A5D4GXI4</accession>
<evidence type="ECO:0000313" key="3">
    <source>
        <dbReference type="EMBL" id="TYR32732.1"/>
    </source>
</evidence>
<evidence type="ECO:0000256" key="1">
    <source>
        <dbReference type="SAM" id="Phobius"/>
    </source>
</evidence>
<reference evidence="3 4" key="2">
    <citation type="submission" date="2019-09" db="EMBL/GenBank/DDBJ databases">
        <title>Mesorhizobium sp. MaA-C15 isolated from Microcystis aeruginosa.</title>
        <authorList>
            <person name="Jeong S.E."/>
            <person name="Jin H.M."/>
            <person name="Jeon C.O."/>
        </authorList>
    </citation>
    <scope>NUCLEOTIDE SEQUENCE [LARGE SCALE GENOMIC DNA]</scope>
    <source>
        <strain evidence="3 4">MaA-C15</strain>
    </source>
</reference>
<organism evidence="3 4">
    <name type="scientific">Neoaquamicrobium microcysteis</name>
    <dbReference type="NCBI Taxonomy" id="2682781"/>
    <lineage>
        <taxon>Bacteria</taxon>
        <taxon>Pseudomonadati</taxon>
        <taxon>Pseudomonadota</taxon>
        <taxon>Alphaproteobacteria</taxon>
        <taxon>Hyphomicrobiales</taxon>
        <taxon>Phyllobacteriaceae</taxon>
        <taxon>Neoaquamicrobium</taxon>
    </lineage>
</organism>
<protein>
    <recommendedName>
        <fullName evidence="2">LssY-like C-terminal domain-containing protein</fullName>
    </recommendedName>
</protein>
<reference evidence="3 4" key="1">
    <citation type="submission" date="2019-08" db="EMBL/GenBank/DDBJ databases">
        <authorList>
            <person name="Seo Y.L."/>
        </authorList>
    </citation>
    <scope>NUCLEOTIDE SEQUENCE [LARGE SCALE GENOMIC DNA]</scope>
    <source>
        <strain evidence="3 4">MaA-C15</strain>
    </source>
</reference>
<evidence type="ECO:0000259" key="2">
    <source>
        <dbReference type="Pfam" id="PF14067"/>
    </source>
</evidence>
<comment type="caution">
    <text evidence="3">The sequence shown here is derived from an EMBL/GenBank/DDBJ whole genome shotgun (WGS) entry which is preliminary data.</text>
</comment>
<dbReference type="Pfam" id="PF14067">
    <property type="entry name" value="LssY_C"/>
    <property type="match status" value="1"/>
</dbReference>
<keyword evidence="1" id="KW-1133">Transmembrane helix</keyword>
<feature type="transmembrane region" description="Helical" evidence="1">
    <location>
        <begin position="35"/>
        <end position="58"/>
    </location>
</feature>